<evidence type="ECO:0000256" key="8">
    <source>
        <dbReference type="ARBA" id="ARBA00023170"/>
    </source>
</evidence>
<keyword evidence="8" id="KW-0675">Receptor</keyword>
<dbReference type="InterPro" id="IPR011009">
    <property type="entry name" value="Kinase-like_dom_sf"/>
</dbReference>
<evidence type="ECO:0000313" key="11">
    <source>
        <dbReference type="Ensembl" id="ENSEBUP00000008498.1"/>
    </source>
</evidence>
<dbReference type="GO" id="GO:0045766">
    <property type="term" value="P:positive regulation of angiogenesis"/>
    <property type="evidence" value="ECO:0007669"/>
    <property type="project" value="TreeGrafter"/>
</dbReference>
<evidence type="ECO:0000256" key="7">
    <source>
        <dbReference type="ARBA" id="ARBA00023137"/>
    </source>
</evidence>
<reference evidence="11" key="2">
    <citation type="submission" date="2025-09" db="UniProtKB">
        <authorList>
            <consortium name="Ensembl"/>
        </authorList>
    </citation>
    <scope>IDENTIFICATION</scope>
</reference>
<dbReference type="EC" id="2.7.10.1" evidence="1"/>
<dbReference type="InterPro" id="IPR001245">
    <property type="entry name" value="Ser-Thr/Tyr_kinase_cat_dom"/>
</dbReference>
<evidence type="ECO:0000259" key="10">
    <source>
        <dbReference type="PROSITE" id="PS50011"/>
    </source>
</evidence>
<dbReference type="GO" id="GO:0043408">
    <property type="term" value="P:regulation of MAPK cascade"/>
    <property type="evidence" value="ECO:0007669"/>
    <property type="project" value="TreeGrafter"/>
</dbReference>
<reference evidence="11" key="1">
    <citation type="submission" date="2025-08" db="UniProtKB">
        <authorList>
            <consortium name="Ensembl"/>
        </authorList>
    </citation>
    <scope>IDENTIFICATION</scope>
</reference>
<evidence type="ECO:0000256" key="5">
    <source>
        <dbReference type="ARBA" id="ARBA00022777"/>
    </source>
</evidence>
<dbReference type="InterPro" id="IPR000719">
    <property type="entry name" value="Prot_kinase_dom"/>
</dbReference>
<name>A0A8C4Q1A1_EPTBU</name>
<keyword evidence="6" id="KW-0067">ATP-binding</keyword>
<keyword evidence="3" id="KW-0808">Transferase</keyword>
<dbReference type="PROSITE" id="PS00109">
    <property type="entry name" value="PROTEIN_KINASE_TYR"/>
    <property type="match status" value="1"/>
</dbReference>
<dbReference type="GO" id="GO:0005021">
    <property type="term" value="F:vascular endothelial growth factor receptor activity"/>
    <property type="evidence" value="ECO:0007669"/>
    <property type="project" value="TreeGrafter"/>
</dbReference>
<dbReference type="GO" id="GO:0005524">
    <property type="term" value="F:ATP binding"/>
    <property type="evidence" value="ECO:0007669"/>
    <property type="project" value="UniProtKB-KW"/>
</dbReference>
<evidence type="ECO:0000256" key="6">
    <source>
        <dbReference type="ARBA" id="ARBA00022840"/>
    </source>
</evidence>
<dbReference type="Pfam" id="PF07714">
    <property type="entry name" value="PK_Tyr_Ser-Thr"/>
    <property type="match status" value="1"/>
</dbReference>
<sequence length="520" mass="58165">MEASAFGIDKSSTCKTVAVKMLKEGATSSEYRALMSELKILIHIGHHLNVVNLLGACTKPGGPLMVIVEYCKHGNLSNYLRSKREDFYTCKEKAEVTKVRPINEHIHTLEDDIEEDEEQTKRRKRKKKDYKKRLSSVDSSESSTSSGFAEEHWLSEAEDEEDEDPDKKLLTMEDLICYSFQVAKGMAFLASRKCIHRDLAARNILLAKNNVVKICDFGLARDIYKDPDYVRKGDARLPLKWMAPECIFDKVYTTQCDVWSFGVLLWEIFSLGASPYPGVHIDEEFCHRLKEGIRMKPPEYASPAIYEIMLECWFGNPQDRPTFAMLVDRLGDLLEANVQEDGKDYIPLNTSTVLDDDSGTSFPTSPASCLGEDPHDPKFNYDNTAGIRYCNIGKTALRPVSVKTFDEVPFEPSTPASCEENQTDSGMILASEELKKLEARPKSLIAIGRSLKGCSKSKESLWSESAATHQSSCSPDMAGHTCPFLEEDGASVLGQTNLDYYAGSPPPDYSIAMRYTASPV</sequence>
<dbReference type="Ensembl" id="ENSEBUT00000009003.1">
    <property type="protein sequence ID" value="ENSEBUP00000008498.1"/>
    <property type="gene ID" value="ENSEBUG00000005461.1"/>
</dbReference>
<dbReference type="FunFam" id="1.10.510.10:FF:000077">
    <property type="entry name" value="Vascular endothelial growth factor receptor 2"/>
    <property type="match status" value="1"/>
</dbReference>
<dbReference type="GO" id="GO:0016477">
    <property type="term" value="P:cell migration"/>
    <property type="evidence" value="ECO:0007669"/>
    <property type="project" value="TreeGrafter"/>
</dbReference>
<evidence type="ECO:0000256" key="3">
    <source>
        <dbReference type="ARBA" id="ARBA00022679"/>
    </source>
</evidence>
<evidence type="ECO:0000256" key="4">
    <source>
        <dbReference type="ARBA" id="ARBA00022741"/>
    </source>
</evidence>
<evidence type="ECO:0000313" key="12">
    <source>
        <dbReference type="Proteomes" id="UP000694388"/>
    </source>
</evidence>
<dbReference type="InterPro" id="IPR020635">
    <property type="entry name" value="Tyr_kinase_cat_dom"/>
</dbReference>
<feature type="compositionally biased region" description="Basic residues" evidence="9">
    <location>
        <begin position="121"/>
        <end position="134"/>
    </location>
</feature>
<dbReference type="PROSITE" id="PS00240">
    <property type="entry name" value="RECEPTOR_TYR_KIN_III"/>
    <property type="match status" value="1"/>
</dbReference>
<feature type="domain" description="Protein kinase" evidence="10">
    <location>
        <begin position="1"/>
        <end position="334"/>
    </location>
</feature>
<evidence type="ECO:0000256" key="9">
    <source>
        <dbReference type="SAM" id="MobiDB-lite"/>
    </source>
</evidence>
<dbReference type="GeneTree" id="ENSGT00940000156710"/>
<dbReference type="Proteomes" id="UP000694388">
    <property type="component" value="Unplaced"/>
</dbReference>
<gene>
    <name evidence="11" type="primary">KDR</name>
</gene>
<dbReference type="SUPFAM" id="SSF56112">
    <property type="entry name" value="Protein kinase-like (PK-like)"/>
    <property type="match status" value="1"/>
</dbReference>
<dbReference type="Gene3D" id="3.30.200.20">
    <property type="entry name" value="Phosphorylase Kinase, domain 1"/>
    <property type="match status" value="1"/>
</dbReference>
<dbReference type="GO" id="GO:0045446">
    <property type="term" value="P:endothelial cell differentiation"/>
    <property type="evidence" value="ECO:0007669"/>
    <property type="project" value="TreeGrafter"/>
</dbReference>
<dbReference type="GO" id="GO:0019838">
    <property type="term" value="F:growth factor binding"/>
    <property type="evidence" value="ECO:0007669"/>
    <property type="project" value="TreeGrafter"/>
</dbReference>
<dbReference type="GO" id="GO:0005886">
    <property type="term" value="C:plasma membrane"/>
    <property type="evidence" value="ECO:0007669"/>
    <property type="project" value="TreeGrafter"/>
</dbReference>
<evidence type="ECO:0000256" key="1">
    <source>
        <dbReference type="ARBA" id="ARBA00011902"/>
    </source>
</evidence>
<dbReference type="InterPro" id="IPR001824">
    <property type="entry name" value="Tyr_kinase_rcpt_3_CS"/>
</dbReference>
<dbReference type="GO" id="GO:0030335">
    <property type="term" value="P:positive regulation of cell migration"/>
    <property type="evidence" value="ECO:0007669"/>
    <property type="project" value="TreeGrafter"/>
</dbReference>
<organism evidence="11 12">
    <name type="scientific">Eptatretus burgeri</name>
    <name type="common">Inshore hagfish</name>
    <dbReference type="NCBI Taxonomy" id="7764"/>
    <lineage>
        <taxon>Eukaryota</taxon>
        <taxon>Metazoa</taxon>
        <taxon>Chordata</taxon>
        <taxon>Craniata</taxon>
        <taxon>Vertebrata</taxon>
        <taxon>Cyclostomata</taxon>
        <taxon>Myxini</taxon>
        <taxon>Myxiniformes</taxon>
        <taxon>Myxinidae</taxon>
        <taxon>Eptatretinae</taxon>
        <taxon>Eptatretus</taxon>
    </lineage>
</organism>
<evidence type="ECO:0000256" key="2">
    <source>
        <dbReference type="ARBA" id="ARBA00022553"/>
    </source>
</evidence>
<keyword evidence="12" id="KW-1185">Reference proteome</keyword>
<feature type="compositionally biased region" description="Low complexity" evidence="9">
    <location>
        <begin position="136"/>
        <end position="146"/>
    </location>
</feature>
<dbReference type="PROSITE" id="PS50011">
    <property type="entry name" value="PROTEIN_KINASE_DOM"/>
    <property type="match status" value="1"/>
</dbReference>
<keyword evidence="7" id="KW-0829">Tyrosine-protein kinase</keyword>
<dbReference type="FunFam" id="3.30.200.20:FF:000619">
    <property type="entry name" value="macrophage colony-stimulating factor 1 receptor isoform X2"/>
    <property type="match status" value="1"/>
</dbReference>
<dbReference type="Gene3D" id="1.10.510.10">
    <property type="entry name" value="Transferase(Phosphotransferase) domain 1"/>
    <property type="match status" value="1"/>
</dbReference>
<keyword evidence="2" id="KW-0597">Phosphoprotein</keyword>
<keyword evidence="5" id="KW-0418">Kinase</keyword>
<protein>
    <recommendedName>
        <fullName evidence="1">receptor protein-tyrosine kinase</fullName>
        <ecNumber evidence="1">2.7.10.1</ecNumber>
    </recommendedName>
</protein>
<dbReference type="PANTHER" id="PTHR24416:SF625">
    <property type="entry name" value="VASCULAR ENDOTHELIAL GROWTH FACTOR RECEPTOR 2"/>
    <property type="match status" value="1"/>
</dbReference>
<dbReference type="InterPro" id="IPR050122">
    <property type="entry name" value="RTK"/>
</dbReference>
<proteinExistence type="predicted"/>
<dbReference type="AlphaFoldDB" id="A0A8C4Q1A1"/>
<dbReference type="InterPro" id="IPR008266">
    <property type="entry name" value="Tyr_kinase_AS"/>
</dbReference>
<feature type="region of interest" description="Disordered" evidence="9">
    <location>
        <begin position="111"/>
        <end position="165"/>
    </location>
</feature>
<dbReference type="GO" id="GO:0001525">
    <property type="term" value="P:angiogenesis"/>
    <property type="evidence" value="ECO:0007669"/>
    <property type="project" value="TreeGrafter"/>
</dbReference>
<dbReference type="SMART" id="SM00219">
    <property type="entry name" value="TyrKc"/>
    <property type="match status" value="1"/>
</dbReference>
<accession>A0A8C4Q1A1</accession>
<keyword evidence="4" id="KW-0547">Nucleotide-binding</keyword>
<dbReference type="PANTHER" id="PTHR24416">
    <property type="entry name" value="TYROSINE-PROTEIN KINASE RECEPTOR"/>
    <property type="match status" value="1"/>
</dbReference>
<dbReference type="GO" id="GO:0043235">
    <property type="term" value="C:receptor complex"/>
    <property type="evidence" value="ECO:0007669"/>
    <property type="project" value="TreeGrafter"/>
</dbReference>